<dbReference type="Proteomes" id="UP001075354">
    <property type="component" value="Chromosome 1"/>
</dbReference>
<protein>
    <submittedName>
        <fullName evidence="1">Uncharacterized protein</fullName>
    </submittedName>
</protein>
<reference evidence="1" key="1">
    <citation type="submission" date="2022-12" db="EMBL/GenBank/DDBJ databases">
        <title>Chromosome-level genome assembly of the bean flower thrips Megalurothrips usitatus.</title>
        <authorList>
            <person name="Ma L."/>
            <person name="Liu Q."/>
            <person name="Li H."/>
            <person name="Cai W."/>
        </authorList>
    </citation>
    <scope>NUCLEOTIDE SEQUENCE</scope>
    <source>
        <strain evidence="1">Cailab_2022a</strain>
    </source>
</reference>
<accession>A0AAV7Y2C3</accession>
<evidence type="ECO:0000313" key="2">
    <source>
        <dbReference type="Proteomes" id="UP001075354"/>
    </source>
</evidence>
<dbReference type="AlphaFoldDB" id="A0AAV7Y2C3"/>
<keyword evidence="2" id="KW-1185">Reference proteome</keyword>
<evidence type="ECO:0000313" key="1">
    <source>
        <dbReference type="EMBL" id="KAJ1532249.1"/>
    </source>
</evidence>
<name>A0AAV7Y2C3_9NEOP</name>
<comment type="caution">
    <text evidence="1">The sequence shown here is derived from an EMBL/GenBank/DDBJ whole genome shotgun (WGS) entry which is preliminary data.</text>
</comment>
<organism evidence="1 2">
    <name type="scientific">Megalurothrips usitatus</name>
    <name type="common">bean blossom thrips</name>
    <dbReference type="NCBI Taxonomy" id="439358"/>
    <lineage>
        <taxon>Eukaryota</taxon>
        <taxon>Metazoa</taxon>
        <taxon>Ecdysozoa</taxon>
        <taxon>Arthropoda</taxon>
        <taxon>Hexapoda</taxon>
        <taxon>Insecta</taxon>
        <taxon>Pterygota</taxon>
        <taxon>Neoptera</taxon>
        <taxon>Paraneoptera</taxon>
        <taxon>Thysanoptera</taxon>
        <taxon>Terebrantia</taxon>
        <taxon>Thripoidea</taxon>
        <taxon>Thripidae</taxon>
        <taxon>Megalurothrips</taxon>
    </lineage>
</organism>
<proteinExistence type="predicted"/>
<sequence>MRVICERGFVSEILNSKLFCQNLGLDSIMAVTNDDKIAKLEAKVASLRLQYNFLNDHMKMINGKNATLEAKVKAVMDWNQNLQLKVLAEVDTLRSRELAAQEKVEAETKKVGIDEKGKDT</sequence>
<gene>
    <name evidence="1" type="ORF">ONE63_000865</name>
</gene>
<dbReference type="EMBL" id="JAPTSV010000001">
    <property type="protein sequence ID" value="KAJ1532249.1"/>
    <property type="molecule type" value="Genomic_DNA"/>
</dbReference>